<dbReference type="Pfam" id="PF13556">
    <property type="entry name" value="HTH_30"/>
    <property type="match status" value="1"/>
</dbReference>
<dbReference type="Gene3D" id="1.10.10.2840">
    <property type="entry name" value="PucR C-terminal helix-turn-helix domain"/>
    <property type="match status" value="1"/>
</dbReference>
<dbReference type="InterPro" id="IPR051448">
    <property type="entry name" value="CdaR-like_regulators"/>
</dbReference>
<dbReference type="InterPro" id="IPR041522">
    <property type="entry name" value="CdaR_GGDEF"/>
</dbReference>
<comment type="similarity">
    <text evidence="1">Belongs to the CdaR family.</text>
</comment>
<accession>A0ABZ1KYY8</accession>
<evidence type="ECO:0000259" key="2">
    <source>
        <dbReference type="Pfam" id="PF13556"/>
    </source>
</evidence>
<dbReference type="RefSeq" id="WP_405451701.1">
    <property type="nucleotide sequence ID" value="NZ_CP108164.1"/>
</dbReference>
<proteinExistence type="inferred from homology"/>
<dbReference type="InterPro" id="IPR025736">
    <property type="entry name" value="PucR_C-HTH_dom"/>
</dbReference>
<reference evidence="4 5" key="1">
    <citation type="submission" date="2022-10" db="EMBL/GenBank/DDBJ databases">
        <title>The complete genomes of actinobacterial strains from the NBC collection.</title>
        <authorList>
            <person name="Joergensen T.S."/>
            <person name="Alvarez Arevalo M."/>
            <person name="Sterndorff E.B."/>
            <person name="Faurdal D."/>
            <person name="Vuksanovic O."/>
            <person name="Mourched A.-S."/>
            <person name="Charusanti P."/>
            <person name="Shaw S."/>
            <person name="Blin K."/>
            <person name="Weber T."/>
        </authorList>
    </citation>
    <scope>NUCLEOTIDE SEQUENCE [LARGE SCALE GENOMIC DNA]</scope>
    <source>
        <strain evidence="4 5">NBC_00156</strain>
    </source>
</reference>
<sequence>MADGLGRARVGSEVLQELLEELAGRLRRSVVLDDPLVRLIHSSRHFDDADPVRVRSLLQGRADDEIVRFVLGQGVAQWSKPGYIEGCDDLGLRSRYCVPLRERGHLLGLLMIVSPDKDLTAGETADIDKWARLIAAQMYAEQLAGRAEEAEAREQLLALVGAGPTARAAAAHHFLTTGGAAEARQVQVSVVQVTRTHQPPGHVETALRGALESVRRSRWVRDVVAVTSGRAVLLRFGERPPEPQALRNQSRDILEALETFLGEDIDAVVGVGGPQPGVADAWVSYEQALVGARAARRLPHLGRAGHWEELGEYGVLLHVPDRVLNASLLPQALRTLLAAPGGPRLVETLGTFLEHAGSVPRTSEALRIHRTSLYYRLRQVQEITGLDLDNGADRLVLHLGLRLHGLLEPAGGGPGDRADGAAPGRAPA</sequence>
<dbReference type="InterPro" id="IPR042070">
    <property type="entry name" value="PucR_C-HTH_sf"/>
</dbReference>
<evidence type="ECO:0000256" key="1">
    <source>
        <dbReference type="ARBA" id="ARBA00006754"/>
    </source>
</evidence>
<feature type="domain" description="PucR C-terminal helix-turn-helix" evidence="2">
    <location>
        <begin position="345"/>
        <end position="403"/>
    </location>
</feature>
<dbReference type="EMBL" id="CP108164">
    <property type="protein sequence ID" value="WTQ84292.1"/>
    <property type="molecule type" value="Genomic_DNA"/>
</dbReference>
<organism evidence="4 5">
    <name type="scientific">Streptomyces achromogenes</name>
    <dbReference type="NCBI Taxonomy" id="67255"/>
    <lineage>
        <taxon>Bacteria</taxon>
        <taxon>Bacillati</taxon>
        <taxon>Actinomycetota</taxon>
        <taxon>Actinomycetes</taxon>
        <taxon>Kitasatosporales</taxon>
        <taxon>Streptomycetaceae</taxon>
        <taxon>Streptomyces</taxon>
    </lineage>
</organism>
<dbReference type="Proteomes" id="UP001622557">
    <property type="component" value="Chromosome"/>
</dbReference>
<evidence type="ECO:0000313" key="4">
    <source>
        <dbReference type="EMBL" id="WTQ84292.1"/>
    </source>
</evidence>
<dbReference type="GeneID" id="97284773"/>
<dbReference type="Pfam" id="PF17853">
    <property type="entry name" value="GGDEF_2"/>
    <property type="match status" value="1"/>
</dbReference>
<name>A0ABZ1KYY8_STRAH</name>
<keyword evidence="5" id="KW-1185">Reference proteome</keyword>
<evidence type="ECO:0000313" key="5">
    <source>
        <dbReference type="Proteomes" id="UP001622557"/>
    </source>
</evidence>
<evidence type="ECO:0000259" key="3">
    <source>
        <dbReference type="Pfam" id="PF17853"/>
    </source>
</evidence>
<dbReference type="SUPFAM" id="SSF55781">
    <property type="entry name" value="GAF domain-like"/>
    <property type="match status" value="1"/>
</dbReference>
<dbReference type="PANTHER" id="PTHR33744">
    <property type="entry name" value="CARBOHYDRATE DIACID REGULATOR"/>
    <property type="match status" value="1"/>
</dbReference>
<feature type="domain" description="CdaR GGDEF-like" evidence="3">
    <location>
        <begin position="184"/>
        <end position="293"/>
    </location>
</feature>
<gene>
    <name evidence="4" type="ORF">OG350_30075</name>
</gene>
<protein>
    <submittedName>
        <fullName evidence="4">Helix-turn-helix domain-containing protein</fullName>
    </submittedName>
</protein>
<dbReference type="PANTHER" id="PTHR33744:SF1">
    <property type="entry name" value="DNA-BINDING TRANSCRIPTIONAL ACTIVATOR ADER"/>
    <property type="match status" value="1"/>
</dbReference>